<dbReference type="InterPro" id="IPR052537">
    <property type="entry name" value="Extradiol_RC_dioxygenase"/>
</dbReference>
<dbReference type="InterPro" id="IPR004360">
    <property type="entry name" value="Glyas_Fos-R_dOase_dom"/>
</dbReference>
<dbReference type="PROSITE" id="PS51819">
    <property type="entry name" value="VOC"/>
    <property type="match status" value="2"/>
</dbReference>
<dbReference type="PANTHER" id="PTHR36110:SF2">
    <property type="entry name" value="RING-CLEAVING DIOXYGENASE MHQE-RELATED"/>
    <property type="match status" value="1"/>
</dbReference>
<gene>
    <name evidence="2" type="primary">mhqO</name>
    <name evidence="2" type="ORF">GCM10007362_13440</name>
</gene>
<dbReference type="PANTHER" id="PTHR36110">
    <property type="entry name" value="RING-CLEAVING DIOXYGENASE MHQE-RELATED"/>
    <property type="match status" value="1"/>
</dbReference>
<dbReference type="RefSeq" id="WP_172247047.1">
    <property type="nucleotide sequence ID" value="NZ_BMDD01000001.1"/>
</dbReference>
<organism evidence="2 3">
    <name type="scientific">Saccharibacillus endophyticus</name>
    <dbReference type="NCBI Taxonomy" id="2060666"/>
    <lineage>
        <taxon>Bacteria</taxon>
        <taxon>Bacillati</taxon>
        <taxon>Bacillota</taxon>
        <taxon>Bacilli</taxon>
        <taxon>Bacillales</taxon>
        <taxon>Paenibacillaceae</taxon>
        <taxon>Saccharibacillus</taxon>
    </lineage>
</organism>
<evidence type="ECO:0000313" key="3">
    <source>
        <dbReference type="Proteomes" id="UP000605427"/>
    </source>
</evidence>
<dbReference type="Gene3D" id="3.10.180.10">
    <property type="entry name" value="2,3-Dihydroxybiphenyl 1,2-Dioxygenase, domain 1"/>
    <property type="match status" value="2"/>
</dbReference>
<keyword evidence="2" id="KW-0560">Oxidoreductase</keyword>
<dbReference type="SUPFAM" id="SSF54593">
    <property type="entry name" value="Glyoxalase/Bleomycin resistance protein/Dihydroxybiphenyl dioxygenase"/>
    <property type="match status" value="1"/>
</dbReference>
<feature type="domain" description="VOC" evidence="1">
    <location>
        <begin position="6"/>
        <end position="130"/>
    </location>
</feature>
<sequence length="309" mass="34656">MPTTAGIHHITSMVNSAQRTLDFYTGVLGLRLVKKTVNFDRPEVYHLYFGDPAGSPGTLLTFFPWQKQPKGRIGTGQVETAALGIPIDSLVFWKERLERFGVDFRSRILFGEPVLSFEDPDGLKLDLVGRTTMLRGEAFGAIGENEAIIGLSGATLLTSAPERTADVLQRMLGLSEIGRENGRIRFQAHGETGNRIDVMEQGKVRGLMGAGTVHHIAWRAKDEAELLRWRDQLVEEGFKPTEVKNRNYFEAVYFKEHGEILFEIATDPPGFAVDEAVHQLGQRLMLPPWLESERSRFDRMLPELQPVAP</sequence>
<reference evidence="3" key="1">
    <citation type="journal article" date="2019" name="Int. J. Syst. Evol. Microbiol.">
        <title>The Global Catalogue of Microorganisms (GCM) 10K type strain sequencing project: providing services to taxonomists for standard genome sequencing and annotation.</title>
        <authorList>
            <consortium name="The Broad Institute Genomics Platform"/>
            <consortium name="The Broad Institute Genome Sequencing Center for Infectious Disease"/>
            <person name="Wu L."/>
            <person name="Ma J."/>
        </authorList>
    </citation>
    <scope>NUCLEOTIDE SEQUENCE [LARGE SCALE GENOMIC DNA]</scope>
    <source>
        <strain evidence="3">CCM 8702</strain>
    </source>
</reference>
<name>A0ABQ1ZPT0_9BACL</name>
<dbReference type="InterPro" id="IPR029068">
    <property type="entry name" value="Glyas_Bleomycin-R_OHBP_Dase"/>
</dbReference>
<evidence type="ECO:0000313" key="2">
    <source>
        <dbReference type="EMBL" id="GGH73885.1"/>
    </source>
</evidence>
<dbReference type="Proteomes" id="UP000605427">
    <property type="component" value="Unassembled WGS sequence"/>
</dbReference>
<dbReference type="InterPro" id="IPR037523">
    <property type="entry name" value="VOC_core"/>
</dbReference>
<accession>A0ABQ1ZPT0</accession>
<keyword evidence="3" id="KW-1185">Reference proteome</keyword>
<feature type="domain" description="VOC" evidence="1">
    <location>
        <begin position="150"/>
        <end position="267"/>
    </location>
</feature>
<dbReference type="Pfam" id="PF00903">
    <property type="entry name" value="Glyoxalase"/>
    <property type="match status" value="2"/>
</dbReference>
<dbReference type="EMBL" id="BMDD01000001">
    <property type="protein sequence ID" value="GGH73885.1"/>
    <property type="molecule type" value="Genomic_DNA"/>
</dbReference>
<comment type="caution">
    <text evidence="2">The sequence shown here is derived from an EMBL/GenBank/DDBJ whole genome shotgun (WGS) entry which is preliminary data.</text>
</comment>
<evidence type="ECO:0000259" key="1">
    <source>
        <dbReference type="PROSITE" id="PS51819"/>
    </source>
</evidence>
<protein>
    <submittedName>
        <fullName evidence="2">Ring-cleaving dioxygenase MhqO</fullName>
    </submittedName>
</protein>
<keyword evidence="2" id="KW-0223">Dioxygenase</keyword>
<dbReference type="CDD" id="cd08347">
    <property type="entry name" value="PcpA_C_like"/>
    <property type="match status" value="1"/>
</dbReference>
<dbReference type="GO" id="GO:0051213">
    <property type="term" value="F:dioxygenase activity"/>
    <property type="evidence" value="ECO:0007669"/>
    <property type="project" value="UniProtKB-KW"/>
</dbReference>
<proteinExistence type="predicted"/>